<protein>
    <recommendedName>
        <fullName evidence="2">histidine kinase</fullName>
        <ecNumber evidence="2">2.7.13.3</ecNumber>
    </recommendedName>
</protein>
<dbReference type="InterPro" id="IPR005467">
    <property type="entry name" value="His_kinase_dom"/>
</dbReference>
<evidence type="ECO:0000313" key="10">
    <source>
        <dbReference type="EMBL" id="PUE63588.1"/>
    </source>
</evidence>
<keyword evidence="11" id="KW-1185">Reference proteome</keyword>
<organism evidence="10 11">
    <name type="scientific">Arcobacter caeni</name>
    <dbReference type="NCBI Taxonomy" id="1912877"/>
    <lineage>
        <taxon>Bacteria</taxon>
        <taxon>Pseudomonadati</taxon>
        <taxon>Campylobacterota</taxon>
        <taxon>Epsilonproteobacteria</taxon>
        <taxon>Campylobacterales</taxon>
        <taxon>Arcobacteraceae</taxon>
        <taxon>Arcobacter</taxon>
    </lineage>
</organism>
<comment type="catalytic activity">
    <reaction evidence="1">
        <text>ATP + protein L-histidine = ADP + protein N-phospho-L-histidine.</text>
        <dbReference type="EC" id="2.7.13.3"/>
    </reaction>
</comment>
<feature type="domain" description="Histidine kinase" evidence="9">
    <location>
        <begin position="484"/>
        <end position="702"/>
    </location>
</feature>
<reference evidence="10 11" key="1">
    <citation type="submission" date="2017-02" db="EMBL/GenBank/DDBJ databases">
        <title>Arcobacter caeni sp. nov, a new Arcobacter species isolated from reclaimed water.</title>
        <authorList>
            <person name="Figueras M.J."/>
            <person name="Perez-Cataluna A."/>
            <person name="Salas-Masso N."/>
        </authorList>
    </citation>
    <scope>NUCLEOTIDE SEQUENCE [LARGE SCALE GENOMIC DNA]</scope>
    <source>
        <strain evidence="10 11">RW17-10</strain>
    </source>
</reference>
<dbReference type="FunFam" id="3.30.565.10:FF:000010">
    <property type="entry name" value="Sensor histidine kinase RcsC"/>
    <property type="match status" value="1"/>
</dbReference>
<dbReference type="GO" id="GO:0000155">
    <property type="term" value="F:phosphorelay sensor kinase activity"/>
    <property type="evidence" value="ECO:0007669"/>
    <property type="project" value="InterPro"/>
</dbReference>
<gene>
    <name evidence="10" type="ORF">B0174_10570</name>
</gene>
<evidence type="ECO:0000256" key="7">
    <source>
        <dbReference type="SAM" id="Coils"/>
    </source>
</evidence>
<evidence type="ECO:0000256" key="1">
    <source>
        <dbReference type="ARBA" id="ARBA00000085"/>
    </source>
</evidence>
<feature type="coiled-coil region" evidence="7">
    <location>
        <begin position="703"/>
        <end position="730"/>
    </location>
</feature>
<keyword evidence="4" id="KW-0808">Transferase</keyword>
<dbReference type="RefSeq" id="WP_108560618.1">
    <property type="nucleotide sequence ID" value="NZ_MUXE01000018.1"/>
</dbReference>
<keyword evidence="8" id="KW-1133">Transmembrane helix</keyword>
<dbReference type="PRINTS" id="PR00344">
    <property type="entry name" value="BCTRLSENSOR"/>
</dbReference>
<keyword evidence="8" id="KW-0812">Transmembrane</keyword>
<proteinExistence type="predicted"/>
<evidence type="ECO:0000259" key="9">
    <source>
        <dbReference type="PROSITE" id="PS50109"/>
    </source>
</evidence>
<evidence type="ECO:0000256" key="4">
    <source>
        <dbReference type="ARBA" id="ARBA00022679"/>
    </source>
</evidence>
<dbReference type="AlphaFoldDB" id="A0A363CWX8"/>
<evidence type="ECO:0000256" key="3">
    <source>
        <dbReference type="ARBA" id="ARBA00022553"/>
    </source>
</evidence>
<evidence type="ECO:0000256" key="5">
    <source>
        <dbReference type="ARBA" id="ARBA00022777"/>
    </source>
</evidence>
<dbReference type="OrthoDB" id="9794419at2"/>
<dbReference type="Pfam" id="PF00512">
    <property type="entry name" value="HisKA"/>
    <property type="match status" value="1"/>
</dbReference>
<dbReference type="EMBL" id="MUXE01000018">
    <property type="protein sequence ID" value="PUE63588.1"/>
    <property type="molecule type" value="Genomic_DNA"/>
</dbReference>
<dbReference type="InterPro" id="IPR004358">
    <property type="entry name" value="Sig_transdc_His_kin-like_C"/>
</dbReference>
<dbReference type="CDD" id="cd16922">
    <property type="entry name" value="HATPase_EvgS-ArcB-TorS-like"/>
    <property type="match status" value="1"/>
</dbReference>
<dbReference type="SMART" id="SM00388">
    <property type="entry name" value="HisKA"/>
    <property type="match status" value="1"/>
</dbReference>
<dbReference type="Gene3D" id="1.10.287.130">
    <property type="match status" value="1"/>
</dbReference>
<dbReference type="SUPFAM" id="SSF55874">
    <property type="entry name" value="ATPase domain of HSP90 chaperone/DNA topoisomerase II/histidine kinase"/>
    <property type="match status" value="1"/>
</dbReference>
<sequence length="844" mass="97102">MIKTTKKKNLGKILSNHFVKFSLIPILVVEVALIILYFSINSYMSSKNITLLLKEAQSHTQAILENEATIISDKLAEISRMALILQSIHHHIVENPKQFGLPNGEPKFDVAKNGSFYKTNQIGSSVYYSSSTKITEIEKQKAIYTEAMDISLKGIVDVNPNINAAYFNSWDNMNRLYPFIDKVYEQYGSSIKMQDYNFYYLADLEHNPEKKPAWTSAYLDPAGNGWMVSCVVPIYNKDFLEGVTGLDITIDSFIKNILARKLPYDANLFMIDKDGMIIAMPEKIESLLGLKELKEHLYTDSILKTISKPEEFNILTNKSPFASHFRDLINNETLVATLKIQDKEYLTIQQDIDETHWKLMILIDKNNIFASIESLKKLSNIIGYLAIVFLLLFYIAFFYFLLKKINIFSDSITKPIIDLSNQTSQISEENKKVEILNTNISEIHQLSLNFVTMINVLKKKTKKLYDAKIFAEEANKSKDDFLANMSHELKTPLNSINIISDVMIKNKSGNLDEKQIKNLEIVHKCGKDLLCLINDVLDLSKLDAKQNIIHNSKIQLKYFMNSIYEMFYAQTKAKNLELIFEIDEDLDYIYSDQAKINQIIKNLLSNALKFTSKGKIYFLITNEKDNIKITIKDEGIGIPQDKVEYIFDRFKQVDGSTTRKYGGTGLGLTICKELVSLLNGEINVSSTLDIGSTFEVLIPKNIYLSTKIKKENLQEEFEENNKEITEIDENIEFNIPIEKIEKESIYILNNDPISFFYLIIELNKKYQVIQLSKVEQLLLVEKETKNPKIIIDISKLKNEDKQEVEKLSTNNLILFYEDYINESLEKKASKVYQKPLSHDILFSL</sequence>
<feature type="transmembrane region" description="Helical" evidence="8">
    <location>
        <begin position="381"/>
        <end position="402"/>
    </location>
</feature>
<dbReference type="Pfam" id="PF02518">
    <property type="entry name" value="HATPase_c"/>
    <property type="match status" value="1"/>
</dbReference>
<dbReference type="PROSITE" id="PS50109">
    <property type="entry name" value="HIS_KIN"/>
    <property type="match status" value="1"/>
</dbReference>
<dbReference type="InterPro" id="IPR036097">
    <property type="entry name" value="HisK_dim/P_sf"/>
</dbReference>
<keyword evidence="7" id="KW-0175">Coiled coil</keyword>
<dbReference type="InterPro" id="IPR003661">
    <property type="entry name" value="HisK_dim/P_dom"/>
</dbReference>
<dbReference type="SUPFAM" id="SSF47384">
    <property type="entry name" value="Homodimeric domain of signal transducing histidine kinase"/>
    <property type="match status" value="1"/>
</dbReference>
<keyword evidence="5" id="KW-0418">Kinase</keyword>
<keyword evidence="6" id="KW-0902">Two-component regulatory system</keyword>
<dbReference type="PANTHER" id="PTHR43711:SF1">
    <property type="entry name" value="HISTIDINE KINASE 1"/>
    <property type="match status" value="1"/>
</dbReference>
<dbReference type="PANTHER" id="PTHR43711">
    <property type="entry name" value="TWO-COMPONENT HISTIDINE KINASE"/>
    <property type="match status" value="1"/>
</dbReference>
<name>A0A363CWX8_9BACT</name>
<dbReference type="EC" id="2.7.13.3" evidence="2"/>
<dbReference type="CDD" id="cd00082">
    <property type="entry name" value="HisKA"/>
    <property type="match status" value="1"/>
</dbReference>
<evidence type="ECO:0000256" key="8">
    <source>
        <dbReference type="SAM" id="Phobius"/>
    </source>
</evidence>
<keyword evidence="8" id="KW-0472">Membrane</keyword>
<dbReference type="Proteomes" id="UP000251135">
    <property type="component" value="Unassembled WGS sequence"/>
</dbReference>
<evidence type="ECO:0000256" key="6">
    <source>
        <dbReference type="ARBA" id="ARBA00023012"/>
    </source>
</evidence>
<dbReference type="SMART" id="SM00387">
    <property type="entry name" value="HATPase_c"/>
    <property type="match status" value="1"/>
</dbReference>
<dbReference type="InterPro" id="IPR050736">
    <property type="entry name" value="Sensor_HK_Regulatory"/>
</dbReference>
<dbReference type="Gene3D" id="3.30.450.20">
    <property type="entry name" value="PAS domain"/>
    <property type="match status" value="1"/>
</dbReference>
<dbReference type="Pfam" id="PF22673">
    <property type="entry name" value="MCP-like_PDC_1"/>
    <property type="match status" value="1"/>
</dbReference>
<dbReference type="InterPro" id="IPR003594">
    <property type="entry name" value="HATPase_dom"/>
</dbReference>
<feature type="transmembrane region" description="Helical" evidence="8">
    <location>
        <begin position="21"/>
        <end position="40"/>
    </location>
</feature>
<comment type="caution">
    <text evidence="10">The sequence shown here is derived from an EMBL/GenBank/DDBJ whole genome shotgun (WGS) entry which is preliminary data.</text>
</comment>
<dbReference type="InterPro" id="IPR036890">
    <property type="entry name" value="HATPase_C_sf"/>
</dbReference>
<dbReference type="Gene3D" id="3.30.565.10">
    <property type="entry name" value="Histidine kinase-like ATPase, C-terminal domain"/>
    <property type="match status" value="1"/>
</dbReference>
<dbReference type="Gene3D" id="6.10.340.10">
    <property type="match status" value="1"/>
</dbReference>
<evidence type="ECO:0000313" key="11">
    <source>
        <dbReference type="Proteomes" id="UP000251135"/>
    </source>
</evidence>
<keyword evidence="3" id="KW-0597">Phosphoprotein</keyword>
<evidence type="ECO:0000256" key="2">
    <source>
        <dbReference type="ARBA" id="ARBA00012438"/>
    </source>
</evidence>
<accession>A0A363CWX8</accession>